<dbReference type="OrthoDB" id="3296948at2"/>
<dbReference type="SMART" id="SM01012">
    <property type="entry name" value="ANTAR"/>
    <property type="match status" value="1"/>
</dbReference>
<evidence type="ECO:0000259" key="2">
    <source>
        <dbReference type="PROSITE" id="PS50921"/>
    </source>
</evidence>
<dbReference type="AlphaFoldDB" id="A0A8I0TN07"/>
<dbReference type="InterPro" id="IPR058548">
    <property type="entry name" value="MlaB-like_STAS"/>
</dbReference>
<dbReference type="EMBL" id="JADBGF010000001">
    <property type="protein sequence ID" value="MBE1595205.1"/>
    <property type="molecule type" value="Genomic_DNA"/>
</dbReference>
<dbReference type="InterPro" id="IPR036388">
    <property type="entry name" value="WH-like_DNA-bd_sf"/>
</dbReference>
<dbReference type="GeneID" id="86825936"/>
<dbReference type="InterPro" id="IPR036513">
    <property type="entry name" value="STAS_dom_sf"/>
</dbReference>
<sequence>MSEPAHPVRPASAAVVGCATTAGPADGRRTPTLSLHSHHDGDRVVVTVRGDLELATDEQLRRGLRDSLARSAHGIDLDLGEVGFCDCSGLNALLSIRQEALNHAKTTTIRTISRAAQRVFSLTDTLSLFVPPAAPDHVDHVDHLGDGLLTAATAPPAARGGPDPRVEVVQLRRALETRDTIDLARGILMAAFALSPEEAWNALVRTSQNTNTKLHRTARQLVDSCTGAPVPPCTRERLSAAVAQVTAERAERALPPD</sequence>
<evidence type="ECO:0000259" key="1">
    <source>
        <dbReference type="PROSITE" id="PS50801"/>
    </source>
</evidence>
<dbReference type="Pfam" id="PF03861">
    <property type="entry name" value="ANTAR"/>
    <property type="match status" value="1"/>
</dbReference>
<comment type="caution">
    <text evidence="3">The sequence shown here is derived from an EMBL/GenBank/DDBJ whole genome shotgun (WGS) entry which is preliminary data.</text>
</comment>
<dbReference type="GO" id="GO:0003723">
    <property type="term" value="F:RNA binding"/>
    <property type="evidence" value="ECO:0007669"/>
    <property type="project" value="InterPro"/>
</dbReference>
<dbReference type="PROSITE" id="PS50921">
    <property type="entry name" value="ANTAR"/>
    <property type="match status" value="1"/>
</dbReference>
<dbReference type="Gene3D" id="1.10.10.10">
    <property type="entry name" value="Winged helix-like DNA-binding domain superfamily/Winged helix DNA-binding domain"/>
    <property type="match status" value="1"/>
</dbReference>
<dbReference type="CDD" id="cd07043">
    <property type="entry name" value="STAS_anti-anti-sigma_factors"/>
    <property type="match status" value="1"/>
</dbReference>
<dbReference type="GO" id="GO:0043856">
    <property type="term" value="F:anti-sigma factor antagonist activity"/>
    <property type="evidence" value="ECO:0007669"/>
    <property type="project" value="TreeGrafter"/>
</dbReference>
<feature type="domain" description="STAS" evidence="1">
    <location>
        <begin position="44"/>
        <end position="123"/>
    </location>
</feature>
<dbReference type="Proteomes" id="UP000629287">
    <property type="component" value="Unassembled WGS sequence"/>
</dbReference>
<evidence type="ECO:0000313" key="3">
    <source>
        <dbReference type="EMBL" id="MBE1595205.1"/>
    </source>
</evidence>
<protein>
    <submittedName>
        <fullName evidence="3">Anti-anti-sigma factor</fullName>
    </submittedName>
</protein>
<name>A0A8I0TN07_9ACTN</name>
<dbReference type="PANTHER" id="PTHR33495:SF2">
    <property type="entry name" value="ANTI-SIGMA FACTOR ANTAGONIST TM_1081-RELATED"/>
    <property type="match status" value="1"/>
</dbReference>
<dbReference type="InterPro" id="IPR011006">
    <property type="entry name" value="CheY-like_superfamily"/>
</dbReference>
<dbReference type="SUPFAM" id="SSF52091">
    <property type="entry name" value="SpoIIaa-like"/>
    <property type="match status" value="1"/>
</dbReference>
<dbReference type="PANTHER" id="PTHR33495">
    <property type="entry name" value="ANTI-SIGMA FACTOR ANTAGONIST TM_1081-RELATED-RELATED"/>
    <property type="match status" value="1"/>
</dbReference>
<dbReference type="PROSITE" id="PS50801">
    <property type="entry name" value="STAS"/>
    <property type="match status" value="1"/>
</dbReference>
<dbReference type="Pfam" id="PF13466">
    <property type="entry name" value="STAS_2"/>
    <property type="match status" value="1"/>
</dbReference>
<proteinExistence type="predicted"/>
<organism evidence="3 4">
    <name type="scientific">Streptomyces stelliscabiei</name>
    <dbReference type="NCBI Taxonomy" id="146820"/>
    <lineage>
        <taxon>Bacteria</taxon>
        <taxon>Bacillati</taxon>
        <taxon>Actinomycetota</taxon>
        <taxon>Actinomycetes</taxon>
        <taxon>Kitasatosporales</taxon>
        <taxon>Streptomycetaceae</taxon>
        <taxon>Streptomyces</taxon>
    </lineage>
</organism>
<dbReference type="InterPro" id="IPR002645">
    <property type="entry name" value="STAS_dom"/>
</dbReference>
<evidence type="ECO:0000313" key="4">
    <source>
        <dbReference type="Proteomes" id="UP000629287"/>
    </source>
</evidence>
<dbReference type="SUPFAM" id="SSF52172">
    <property type="entry name" value="CheY-like"/>
    <property type="match status" value="1"/>
</dbReference>
<accession>A0A8I0TN07</accession>
<reference evidence="3 4" key="1">
    <citation type="submission" date="2020-10" db="EMBL/GenBank/DDBJ databases">
        <title>Sequencing the genomes of 1000 actinobacteria strains.</title>
        <authorList>
            <person name="Klenk H.-P."/>
        </authorList>
    </citation>
    <scope>NUCLEOTIDE SEQUENCE [LARGE SCALE GENOMIC DNA]</scope>
    <source>
        <strain evidence="3 4">DSM 41803</strain>
    </source>
</reference>
<keyword evidence="4" id="KW-1185">Reference proteome</keyword>
<dbReference type="InterPro" id="IPR005561">
    <property type="entry name" value="ANTAR"/>
</dbReference>
<feature type="domain" description="ANTAR" evidence="2">
    <location>
        <begin position="161"/>
        <end position="222"/>
    </location>
</feature>
<dbReference type="Gene3D" id="3.30.750.24">
    <property type="entry name" value="STAS domain"/>
    <property type="match status" value="1"/>
</dbReference>
<dbReference type="RefSeq" id="WP_050398046.1">
    <property type="nucleotide sequence ID" value="NZ_JADBGF010000001.1"/>
</dbReference>
<gene>
    <name evidence="3" type="ORF">H4687_001334</name>
</gene>